<dbReference type="EMBL" id="JAOVZQ010000001">
    <property type="protein sequence ID" value="MCY0095347.1"/>
    <property type="molecule type" value="Genomic_DNA"/>
</dbReference>
<evidence type="ECO:0000256" key="1">
    <source>
        <dbReference type="SAM" id="MobiDB-lite"/>
    </source>
</evidence>
<dbReference type="RefSeq" id="WP_267613230.1">
    <property type="nucleotide sequence ID" value="NZ_JAOVZQ010000001.1"/>
</dbReference>
<keyword evidence="3" id="KW-1185">Reference proteome</keyword>
<gene>
    <name evidence="2" type="ORF">OEG82_15175</name>
</gene>
<evidence type="ECO:0000313" key="2">
    <source>
        <dbReference type="EMBL" id="MCY0095347.1"/>
    </source>
</evidence>
<organism evidence="2 3">
    <name type="scientific">Hoeflea ulvae</name>
    <dbReference type="NCBI Taxonomy" id="2983764"/>
    <lineage>
        <taxon>Bacteria</taxon>
        <taxon>Pseudomonadati</taxon>
        <taxon>Pseudomonadota</taxon>
        <taxon>Alphaproteobacteria</taxon>
        <taxon>Hyphomicrobiales</taxon>
        <taxon>Rhizobiaceae</taxon>
        <taxon>Hoeflea</taxon>
    </lineage>
</organism>
<reference evidence="2" key="1">
    <citation type="submission" date="2022-10" db="EMBL/GenBank/DDBJ databases">
        <title>Hoeflea sp. J2-29, isolated from marine algae.</title>
        <authorList>
            <person name="Kristyanto S."/>
            <person name="Kim J.M."/>
            <person name="Jeon C.O."/>
        </authorList>
    </citation>
    <scope>NUCLEOTIDE SEQUENCE</scope>
    <source>
        <strain evidence="2">J2-29</strain>
    </source>
</reference>
<comment type="caution">
    <text evidence="2">The sequence shown here is derived from an EMBL/GenBank/DDBJ whole genome shotgun (WGS) entry which is preliminary data.</text>
</comment>
<accession>A0ABT3YHH4</accession>
<evidence type="ECO:0000313" key="3">
    <source>
        <dbReference type="Proteomes" id="UP001081283"/>
    </source>
</evidence>
<name>A0ABT3YHH4_9HYPH</name>
<proteinExistence type="predicted"/>
<feature type="region of interest" description="Disordered" evidence="1">
    <location>
        <begin position="19"/>
        <end position="44"/>
    </location>
</feature>
<evidence type="ECO:0008006" key="4">
    <source>
        <dbReference type="Google" id="ProtNLM"/>
    </source>
</evidence>
<dbReference type="Proteomes" id="UP001081283">
    <property type="component" value="Unassembled WGS sequence"/>
</dbReference>
<protein>
    <recommendedName>
        <fullName evidence="4">DUF883 domain-containing protein</fullName>
    </recommendedName>
</protein>
<sequence>MTQPSLRDEIAGLRAEVEQLRRASAQPRPDPDPANPDSDTPPDEIQSLLAEVSGLVQTMLDEAEESFTEHPVASVSAALALGIVIGRLTAR</sequence>